<dbReference type="SUPFAM" id="SSF51338">
    <property type="entry name" value="Composite domain of metallo-dependent hydrolases"/>
    <property type="match status" value="1"/>
</dbReference>
<gene>
    <name evidence="2" type="ORF">METZ01_LOCUS348680</name>
</gene>
<dbReference type="PANTHER" id="PTHR22642:SF2">
    <property type="entry name" value="PROTEIN LONG AFTER FAR-RED 3"/>
    <property type="match status" value="1"/>
</dbReference>
<dbReference type="Gene3D" id="3.10.310.70">
    <property type="match status" value="1"/>
</dbReference>
<reference evidence="2" key="1">
    <citation type="submission" date="2018-05" db="EMBL/GenBank/DDBJ databases">
        <authorList>
            <person name="Lanie J.A."/>
            <person name="Ng W.-L."/>
            <person name="Kazmierczak K.M."/>
            <person name="Andrzejewski T.M."/>
            <person name="Davidsen T.M."/>
            <person name="Wayne K.J."/>
            <person name="Tettelin H."/>
            <person name="Glass J.I."/>
            <person name="Rusch D."/>
            <person name="Podicherti R."/>
            <person name="Tsui H.-C.T."/>
            <person name="Winkler M.E."/>
        </authorList>
    </citation>
    <scope>NUCLEOTIDE SEQUENCE</scope>
</reference>
<dbReference type="PANTHER" id="PTHR22642">
    <property type="entry name" value="IMIDAZOLONEPROPIONASE"/>
    <property type="match status" value="1"/>
</dbReference>
<proteinExistence type="predicted"/>
<dbReference type="Gene3D" id="2.30.40.10">
    <property type="entry name" value="Urease, subunit C, domain 1"/>
    <property type="match status" value="1"/>
</dbReference>
<organism evidence="2">
    <name type="scientific">marine metagenome</name>
    <dbReference type="NCBI Taxonomy" id="408172"/>
    <lineage>
        <taxon>unclassified sequences</taxon>
        <taxon>metagenomes</taxon>
        <taxon>ecological metagenomes</taxon>
    </lineage>
</organism>
<dbReference type="InterPro" id="IPR013108">
    <property type="entry name" value="Amidohydro_3"/>
</dbReference>
<evidence type="ECO:0000259" key="1">
    <source>
        <dbReference type="Pfam" id="PF07969"/>
    </source>
</evidence>
<evidence type="ECO:0000313" key="2">
    <source>
        <dbReference type="EMBL" id="SVC95826.1"/>
    </source>
</evidence>
<accession>A0A382RDU6</accession>
<feature type="domain" description="Amidohydrolase 3" evidence="1">
    <location>
        <begin position="61"/>
        <end position="217"/>
    </location>
</feature>
<dbReference type="GO" id="GO:0016810">
    <property type="term" value="F:hydrolase activity, acting on carbon-nitrogen (but not peptide) bonds"/>
    <property type="evidence" value="ECO:0007669"/>
    <property type="project" value="InterPro"/>
</dbReference>
<dbReference type="Pfam" id="PF07969">
    <property type="entry name" value="Amidohydro_3"/>
    <property type="match status" value="1"/>
</dbReference>
<dbReference type="AlphaFoldDB" id="A0A382RDU6"/>
<dbReference type="InterPro" id="IPR011059">
    <property type="entry name" value="Metal-dep_hydrolase_composite"/>
</dbReference>
<feature type="non-terminal residue" evidence="2">
    <location>
        <position position="246"/>
    </location>
</feature>
<dbReference type="EMBL" id="UINC01120987">
    <property type="protein sequence ID" value="SVC95826.1"/>
    <property type="molecule type" value="Genomic_DNA"/>
</dbReference>
<feature type="non-terminal residue" evidence="2">
    <location>
        <position position="1"/>
    </location>
</feature>
<sequence length="246" mass="27147">VLDGSATRIQQTGIDNAGDSILITNAEIYNYTAIAQPLIDVRITGSKITAMGTLPRLDREEVIDARGGSLLPSLADHHIHLLALAARSASIVCGPPEINTETALAHLLEQQSAGTTWIRGVGYHESVAGIIDRHWLDQHLPDRPVRIQHRSGRLWIINSKGLEILRSGSKEAQPSGMSWDKGQLYDEDLWLHQRLAACPPDLSQISRDLARFGVALVTDMTPRNDQFIANYLSSQQQQNKLLQDIV</sequence>
<protein>
    <recommendedName>
        <fullName evidence="1">Amidohydrolase 3 domain-containing protein</fullName>
    </recommendedName>
</protein>
<dbReference type="Gene3D" id="3.20.20.140">
    <property type="entry name" value="Metal-dependent hydrolases"/>
    <property type="match status" value="1"/>
</dbReference>
<name>A0A382RDU6_9ZZZZ</name>